<protein>
    <submittedName>
        <fullName evidence="2">Uncharacterized protein</fullName>
    </submittedName>
</protein>
<gene>
    <name evidence="2" type="ORF">BDV29DRAFT_33498</name>
</gene>
<dbReference type="AlphaFoldDB" id="A0A5N5WPR0"/>
<accession>A0A5N5WPR0</accession>
<evidence type="ECO:0000313" key="3">
    <source>
        <dbReference type="Proteomes" id="UP000326565"/>
    </source>
</evidence>
<name>A0A5N5WPR0_9EURO</name>
<reference evidence="2 3" key="1">
    <citation type="submission" date="2019-04" db="EMBL/GenBank/DDBJ databases">
        <title>Friends and foes A comparative genomics study of 23 Aspergillus species from section Flavi.</title>
        <authorList>
            <consortium name="DOE Joint Genome Institute"/>
            <person name="Kjaerbolling I."/>
            <person name="Vesth T."/>
            <person name="Frisvad J.C."/>
            <person name="Nybo J.L."/>
            <person name="Theobald S."/>
            <person name="Kildgaard S."/>
            <person name="Isbrandt T."/>
            <person name="Kuo A."/>
            <person name="Sato A."/>
            <person name="Lyhne E.K."/>
            <person name="Kogle M.E."/>
            <person name="Wiebenga A."/>
            <person name="Kun R.S."/>
            <person name="Lubbers R.J."/>
            <person name="Makela M.R."/>
            <person name="Barry K."/>
            <person name="Chovatia M."/>
            <person name="Clum A."/>
            <person name="Daum C."/>
            <person name="Haridas S."/>
            <person name="He G."/>
            <person name="LaButti K."/>
            <person name="Lipzen A."/>
            <person name="Mondo S."/>
            <person name="Riley R."/>
            <person name="Salamov A."/>
            <person name="Simmons B.A."/>
            <person name="Magnuson J.K."/>
            <person name="Henrissat B."/>
            <person name="Mortensen U.H."/>
            <person name="Larsen T.O."/>
            <person name="Devries R.P."/>
            <person name="Grigoriev I.V."/>
            <person name="Machida M."/>
            <person name="Baker S.E."/>
            <person name="Andersen M.R."/>
        </authorList>
    </citation>
    <scope>NUCLEOTIDE SEQUENCE [LARGE SCALE GENOMIC DNA]</scope>
    <source>
        <strain evidence="2 3">CBS 151.66</strain>
    </source>
</reference>
<sequence length="148" mass="16047">MVPVLTKIDGSAAEITSGIMASCLPALPTFCRHFFQKTRYLFLEESMIGSGIITTRKTVETKGYSNRPDQNVSLTDLLPGSNLEMLSHAGHTRQTFEGACFTTVKANVESPVEKDGGNHSKTGDSPNRGILKTVEVDVDSDPKQSSQK</sequence>
<organism evidence="2 3">
    <name type="scientific">Aspergillus leporis</name>
    <dbReference type="NCBI Taxonomy" id="41062"/>
    <lineage>
        <taxon>Eukaryota</taxon>
        <taxon>Fungi</taxon>
        <taxon>Dikarya</taxon>
        <taxon>Ascomycota</taxon>
        <taxon>Pezizomycotina</taxon>
        <taxon>Eurotiomycetes</taxon>
        <taxon>Eurotiomycetidae</taxon>
        <taxon>Eurotiales</taxon>
        <taxon>Aspergillaceae</taxon>
        <taxon>Aspergillus</taxon>
        <taxon>Aspergillus subgen. Circumdati</taxon>
    </lineage>
</organism>
<keyword evidence="3" id="KW-1185">Reference proteome</keyword>
<dbReference type="Proteomes" id="UP000326565">
    <property type="component" value="Unassembled WGS sequence"/>
</dbReference>
<dbReference type="EMBL" id="ML732300">
    <property type="protein sequence ID" value="KAB8070508.1"/>
    <property type="molecule type" value="Genomic_DNA"/>
</dbReference>
<evidence type="ECO:0000256" key="1">
    <source>
        <dbReference type="SAM" id="MobiDB-lite"/>
    </source>
</evidence>
<dbReference type="OrthoDB" id="5342292at2759"/>
<proteinExistence type="predicted"/>
<feature type="region of interest" description="Disordered" evidence="1">
    <location>
        <begin position="108"/>
        <end position="148"/>
    </location>
</feature>
<evidence type="ECO:0000313" key="2">
    <source>
        <dbReference type="EMBL" id="KAB8070508.1"/>
    </source>
</evidence>
<feature type="compositionally biased region" description="Basic and acidic residues" evidence="1">
    <location>
        <begin position="111"/>
        <end position="122"/>
    </location>
</feature>